<comment type="caution">
    <text evidence="4">The sequence shown here is derived from an EMBL/GenBank/DDBJ whole genome shotgun (WGS) entry which is preliminary data.</text>
</comment>
<dbReference type="PANTHER" id="PTHR10252:SF54">
    <property type="entry name" value="CHROMATIN ACCESSIBILITY COMPLEX PROTEIN 1"/>
    <property type="match status" value="1"/>
</dbReference>
<accession>A0A2S4L9J2</accession>
<dbReference type="GO" id="GO:0046982">
    <property type="term" value="F:protein heterodimerization activity"/>
    <property type="evidence" value="ECO:0007669"/>
    <property type="project" value="InterPro"/>
</dbReference>
<keyword evidence="5" id="KW-1185">Reference proteome</keyword>
<sequence>MPYNTTAIPPRKEATGHNQLPLTRVKKIIDQDSEIAKCSNNAAFIITCAAVSPFSAPSQASPSNLTQEMFIQHLADAAHTQARTERKPRRNIQYKDVASAVSHQDSLEFLEDVVPKTVPLKKVKATARATQARLRGDKSPEDQPASHAVAPMANGTGGKARIVNGDGATFSVPLRVDDRADDPSEQLELEMRQAAAVGSSHDGDVQMSG</sequence>
<protein>
    <submittedName>
        <fullName evidence="4">DNA polymerase epsilon subunit C</fullName>
    </submittedName>
</protein>
<name>A0A2S4L9J2_9HYPO</name>
<dbReference type="Gene3D" id="1.10.20.10">
    <property type="entry name" value="Histone, subunit A"/>
    <property type="match status" value="1"/>
</dbReference>
<dbReference type="EMBL" id="PKSG01000072">
    <property type="protein sequence ID" value="POR39096.1"/>
    <property type="molecule type" value="Genomic_DNA"/>
</dbReference>
<dbReference type="InterPro" id="IPR050568">
    <property type="entry name" value="Transcr_DNA_Rep_Reg"/>
</dbReference>
<evidence type="ECO:0000256" key="3">
    <source>
        <dbReference type="SAM" id="MobiDB-lite"/>
    </source>
</evidence>
<dbReference type="GO" id="GO:0006261">
    <property type="term" value="P:DNA-templated DNA replication"/>
    <property type="evidence" value="ECO:0007669"/>
    <property type="project" value="TreeGrafter"/>
</dbReference>
<dbReference type="PANTHER" id="PTHR10252">
    <property type="entry name" value="HISTONE-LIKE TRANSCRIPTION FACTOR CCAAT-RELATED"/>
    <property type="match status" value="1"/>
</dbReference>
<dbReference type="AlphaFoldDB" id="A0A2S4L9J2"/>
<organism evidence="4 5">
    <name type="scientific">Tolypocladium paradoxum</name>
    <dbReference type="NCBI Taxonomy" id="94208"/>
    <lineage>
        <taxon>Eukaryota</taxon>
        <taxon>Fungi</taxon>
        <taxon>Dikarya</taxon>
        <taxon>Ascomycota</taxon>
        <taxon>Pezizomycotina</taxon>
        <taxon>Sordariomycetes</taxon>
        <taxon>Hypocreomycetidae</taxon>
        <taxon>Hypocreales</taxon>
        <taxon>Ophiocordycipitaceae</taxon>
        <taxon>Tolypocladium</taxon>
    </lineage>
</organism>
<comment type="subcellular location">
    <subcellularLocation>
        <location evidence="1">Nucleus</location>
    </subcellularLocation>
</comment>
<evidence type="ECO:0000256" key="1">
    <source>
        <dbReference type="ARBA" id="ARBA00004123"/>
    </source>
</evidence>
<evidence type="ECO:0000313" key="5">
    <source>
        <dbReference type="Proteomes" id="UP000237481"/>
    </source>
</evidence>
<proteinExistence type="predicted"/>
<keyword evidence="2" id="KW-0539">Nucleus</keyword>
<reference evidence="4 5" key="1">
    <citation type="submission" date="2018-01" db="EMBL/GenBank/DDBJ databases">
        <title>Harnessing the power of phylogenomics to disentangle the directionality and signatures of interkingdom host jumping in the parasitic fungal genus Tolypocladium.</title>
        <authorList>
            <person name="Quandt C.A."/>
            <person name="Patterson W."/>
            <person name="Spatafora J.W."/>
        </authorList>
    </citation>
    <scope>NUCLEOTIDE SEQUENCE [LARGE SCALE GENOMIC DNA]</scope>
    <source>
        <strain evidence="4 5">NRBC 100945</strain>
    </source>
</reference>
<gene>
    <name evidence="4" type="ORF">TPAR_00717</name>
</gene>
<dbReference type="InterPro" id="IPR009072">
    <property type="entry name" value="Histone-fold"/>
</dbReference>
<dbReference type="SUPFAM" id="SSF47113">
    <property type="entry name" value="Histone-fold"/>
    <property type="match status" value="1"/>
</dbReference>
<dbReference type="STRING" id="94208.A0A2S4L9J2"/>
<evidence type="ECO:0000256" key="2">
    <source>
        <dbReference type="ARBA" id="ARBA00023242"/>
    </source>
</evidence>
<dbReference type="OrthoDB" id="636685at2759"/>
<dbReference type="Proteomes" id="UP000237481">
    <property type="component" value="Unassembled WGS sequence"/>
</dbReference>
<dbReference type="GO" id="GO:0008623">
    <property type="term" value="C:CHRAC"/>
    <property type="evidence" value="ECO:0007669"/>
    <property type="project" value="TreeGrafter"/>
</dbReference>
<evidence type="ECO:0000313" key="4">
    <source>
        <dbReference type="EMBL" id="POR39096.1"/>
    </source>
</evidence>
<dbReference type="CDD" id="cd23645">
    <property type="entry name" value="HFD_Dpb3-like"/>
    <property type="match status" value="1"/>
</dbReference>
<feature type="region of interest" description="Disordered" evidence="3">
    <location>
        <begin position="129"/>
        <end position="185"/>
    </location>
</feature>